<dbReference type="PANTHER" id="PTHR40033:SF1">
    <property type="entry name" value="CITRATE-SODIUM SYMPORTER"/>
    <property type="match status" value="1"/>
</dbReference>
<feature type="transmembrane region" description="Helical" evidence="2">
    <location>
        <begin position="176"/>
        <end position="199"/>
    </location>
</feature>
<evidence type="ECO:0000256" key="1">
    <source>
        <dbReference type="SAM" id="MobiDB-lite"/>
    </source>
</evidence>
<feature type="transmembrane region" description="Helical" evidence="2">
    <location>
        <begin position="111"/>
        <end position="130"/>
    </location>
</feature>
<organism evidence="3 4">
    <name type="scientific">Nesterenkonia aerolata</name>
    <dbReference type="NCBI Taxonomy" id="3074079"/>
    <lineage>
        <taxon>Bacteria</taxon>
        <taxon>Bacillati</taxon>
        <taxon>Actinomycetota</taxon>
        <taxon>Actinomycetes</taxon>
        <taxon>Micrococcales</taxon>
        <taxon>Micrococcaceae</taxon>
        <taxon>Nesterenkonia</taxon>
    </lineage>
</organism>
<keyword evidence="2" id="KW-1133">Transmembrane helix</keyword>
<dbReference type="PIRSF" id="PIRSF005348">
    <property type="entry name" value="YxkH"/>
    <property type="match status" value="1"/>
</dbReference>
<dbReference type="PANTHER" id="PTHR40033">
    <property type="entry name" value="NA(+)-MALATE SYMPORTER"/>
    <property type="match status" value="1"/>
</dbReference>
<name>A0ABU2DTC8_9MICC</name>
<accession>A0ABU2DTC8</accession>
<dbReference type="EMBL" id="JAVKGR010000010">
    <property type="protein sequence ID" value="MDR8019754.1"/>
    <property type="molecule type" value="Genomic_DNA"/>
</dbReference>
<dbReference type="InterPro" id="IPR004679">
    <property type="entry name" value="2-OHcarboxylate_transport"/>
</dbReference>
<dbReference type="RefSeq" id="WP_310548738.1">
    <property type="nucleotide sequence ID" value="NZ_JAVKGR010000010.1"/>
</dbReference>
<sequence>MSEQIRETPPVEGSRTETRIDDDAQSSATDRREMIAAGGGNVVAATTTERHNWSRINDSPMWYFFALFATVLVAVLTDSLPPGLLSGLAVTVMLGGLLIWIGSLIPGLRNFGLPTILCTFVPAALIFFGIMPENVTTVVTDFMDTIGFLDFIIAAIIAGAVLGMPRQLLVRAGPRFAVPLVGCVVLTFLVIGGLGAALGRGFVDSILLIAAPVMAGGLGVGALPMSEMYASQTGDTAAMYLSGLMAAVVLANIVCILAAGVLNGLGRSRVKMFVGFDGKGELLRVKSRAQDLKMPPKKTSATFLGLGKGVMITAVLYTLGTTLNTFFPVLHEFAWLIVAAALLKVFRLFPDELEESASEWGDLMTTYFVPALLVGVSIAYIDLEEVIQAVGDPVFMLLVITSVLVAGLIAGLLGMLVRFYFLEAAVTPGLVMADTGGSGDVAVLSAAGRIHLMPFAALTTRLGGALTLFITSLLVPFLG</sequence>
<proteinExistence type="predicted"/>
<dbReference type="Pfam" id="PF03390">
    <property type="entry name" value="2HCT"/>
    <property type="match status" value="1"/>
</dbReference>
<feature type="transmembrane region" description="Helical" evidence="2">
    <location>
        <begin position="142"/>
        <end position="164"/>
    </location>
</feature>
<feature type="transmembrane region" description="Helical" evidence="2">
    <location>
        <begin position="205"/>
        <end position="225"/>
    </location>
</feature>
<feature type="transmembrane region" description="Helical" evidence="2">
    <location>
        <begin position="395"/>
        <end position="421"/>
    </location>
</feature>
<feature type="transmembrane region" description="Helical" evidence="2">
    <location>
        <begin position="366"/>
        <end position="383"/>
    </location>
</feature>
<evidence type="ECO:0000256" key="2">
    <source>
        <dbReference type="SAM" id="Phobius"/>
    </source>
</evidence>
<gene>
    <name evidence="3" type="ORF">RIL96_09285</name>
</gene>
<keyword evidence="2" id="KW-0472">Membrane</keyword>
<feature type="transmembrane region" description="Helical" evidence="2">
    <location>
        <begin position="60"/>
        <end position="77"/>
    </location>
</feature>
<comment type="caution">
    <text evidence="3">The sequence shown here is derived from an EMBL/GenBank/DDBJ whole genome shotgun (WGS) entry which is preliminary data.</text>
</comment>
<feature type="region of interest" description="Disordered" evidence="1">
    <location>
        <begin position="1"/>
        <end position="27"/>
    </location>
</feature>
<evidence type="ECO:0000313" key="3">
    <source>
        <dbReference type="EMBL" id="MDR8019754.1"/>
    </source>
</evidence>
<keyword evidence="2" id="KW-0812">Transmembrane</keyword>
<dbReference type="Proteomes" id="UP001251870">
    <property type="component" value="Unassembled WGS sequence"/>
</dbReference>
<reference evidence="3 4" key="1">
    <citation type="submission" date="2023-09" db="EMBL/GenBank/DDBJ databases">
        <title>Description of three actinobacteria isolated from air of manufacturing shop in a pharmaceutical factory.</title>
        <authorList>
            <person name="Zhang D.-F."/>
        </authorList>
    </citation>
    <scope>NUCLEOTIDE SEQUENCE [LARGE SCALE GENOMIC DNA]</scope>
    <source>
        <strain evidence="3 4">LY-0111</strain>
    </source>
</reference>
<feature type="transmembrane region" description="Helical" evidence="2">
    <location>
        <begin position="326"/>
        <end position="346"/>
    </location>
</feature>
<feature type="transmembrane region" description="Helical" evidence="2">
    <location>
        <begin position="455"/>
        <end position="478"/>
    </location>
</feature>
<feature type="transmembrane region" description="Helical" evidence="2">
    <location>
        <begin position="83"/>
        <end position="104"/>
    </location>
</feature>
<evidence type="ECO:0000313" key="4">
    <source>
        <dbReference type="Proteomes" id="UP001251870"/>
    </source>
</evidence>
<keyword evidence="4" id="KW-1185">Reference proteome</keyword>
<feature type="transmembrane region" description="Helical" evidence="2">
    <location>
        <begin position="301"/>
        <end position="319"/>
    </location>
</feature>
<protein>
    <submittedName>
        <fullName evidence="3">2-hydroxycarboxylate transporter family protein</fullName>
    </submittedName>
</protein>
<feature type="transmembrane region" description="Helical" evidence="2">
    <location>
        <begin position="237"/>
        <end position="262"/>
    </location>
</feature>